<evidence type="ECO:0000256" key="10">
    <source>
        <dbReference type="PROSITE-ProRule" id="PRU00042"/>
    </source>
</evidence>
<feature type="domain" description="C2H2-type" evidence="12">
    <location>
        <begin position="446"/>
        <end position="474"/>
    </location>
</feature>
<comment type="subcellular location">
    <subcellularLocation>
        <location evidence="1">Nucleus</location>
    </subcellularLocation>
</comment>
<evidence type="ECO:0000256" key="2">
    <source>
        <dbReference type="ARBA" id="ARBA00022723"/>
    </source>
</evidence>
<keyword evidence="6" id="KW-0805">Transcription regulation</keyword>
<evidence type="ECO:0000256" key="5">
    <source>
        <dbReference type="ARBA" id="ARBA00022833"/>
    </source>
</evidence>
<feature type="region of interest" description="Disordered" evidence="11">
    <location>
        <begin position="269"/>
        <end position="291"/>
    </location>
</feature>
<reference evidence="13 14" key="3">
    <citation type="journal article" date="2015" name="Genome Announc.">
        <title>Draft Genome Sequence of the Archiascomycetous Yeast Saitoella complicata.</title>
        <authorList>
            <person name="Yamauchi K."/>
            <person name="Kondo S."/>
            <person name="Hamamoto M."/>
            <person name="Takahashi Y."/>
            <person name="Ogura Y."/>
            <person name="Hayashi T."/>
            <person name="Nishida H."/>
        </authorList>
    </citation>
    <scope>NUCLEOTIDE SEQUENCE [LARGE SCALE GENOMIC DNA]</scope>
    <source>
        <strain evidence="13 14">NRRL Y-17804</strain>
    </source>
</reference>
<dbReference type="PANTHER" id="PTHR24409">
    <property type="entry name" value="ZINC FINGER PROTEIN 142"/>
    <property type="match status" value="1"/>
</dbReference>
<keyword evidence="4 10" id="KW-0863">Zinc-finger</keyword>
<evidence type="ECO:0000256" key="11">
    <source>
        <dbReference type="SAM" id="MobiDB-lite"/>
    </source>
</evidence>
<keyword evidence="8" id="KW-0804">Transcription</keyword>
<proteinExistence type="predicted"/>
<evidence type="ECO:0000256" key="1">
    <source>
        <dbReference type="ARBA" id="ARBA00004123"/>
    </source>
</evidence>
<organism evidence="13 14">
    <name type="scientific">Saitoella complicata (strain BCRC 22490 / CBS 7301 / JCM 7358 / NBRC 10748 / NRRL Y-17804)</name>
    <dbReference type="NCBI Taxonomy" id="698492"/>
    <lineage>
        <taxon>Eukaryota</taxon>
        <taxon>Fungi</taxon>
        <taxon>Dikarya</taxon>
        <taxon>Ascomycota</taxon>
        <taxon>Taphrinomycotina</taxon>
        <taxon>Taphrinomycotina incertae sedis</taxon>
        <taxon>Saitoella</taxon>
    </lineage>
</organism>
<dbReference type="InterPro" id="IPR036236">
    <property type="entry name" value="Znf_C2H2_sf"/>
</dbReference>
<evidence type="ECO:0000313" key="14">
    <source>
        <dbReference type="Proteomes" id="UP000033140"/>
    </source>
</evidence>
<feature type="compositionally biased region" description="Basic and acidic residues" evidence="11">
    <location>
        <begin position="323"/>
        <end position="332"/>
    </location>
</feature>
<feature type="region of interest" description="Disordered" evidence="11">
    <location>
        <begin position="1"/>
        <end position="53"/>
    </location>
</feature>
<protein>
    <recommendedName>
        <fullName evidence="12">C2H2-type domain-containing protein</fullName>
    </recommendedName>
</protein>
<dbReference type="FunFam" id="3.30.160.60:FF:000100">
    <property type="entry name" value="Zinc finger 45-like"/>
    <property type="match status" value="1"/>
</dbReference>
<dbReference type="PANTHER" id="PTHR24409:SF295">
    <property type="entry name" value="AZ2-RELATED"/>
    <property type="match status" value="1"/>
</dbReference>
<evidence type="ECO:0000256" key="7">
    <source>
        <dbReference type="ARBA" id="ARBA00023125"/>
    </source>
</evidence>
<name>A0A0E9NQX3_SAICN</name>
<feature type="domain" description="C2H2-type" evidence="12">
    <location>
        <begin position="475"/>
        <end position="497"/>
    </location>
</feature>
<keyword evidence="2" id="KW-0479">Metal-binding</keyword>
<dbReference type="STRING" id="698492.A0A0E9NQX3"/>
<dbReference type="Proteomes" id="UP000033140">
    <property type="component" value="Unassembled WGS sequence"/>
</dbReference>
<feature type="region of interest" description="Disordered" evidence="11">
    <location>
        <begin position="229"/>
        <end position="249"/>
    </location>
</feature>
<dbReference type="PROSITE" id="PS00028">
    <property type="entry name" value="ZINC_FINGER_C2H2_1"/>
    <property type="match status" value="2"/>
</dbReference>
<keyword evidence="7" id="KW-0238">DNA-binding</keyword>
<dbReference type="FunFam" id="3.30.160.60:FF:000030">
    <property type="entry name" value="Zinc finger protein 628"/>
    <property type="match status" value="1"/>
</dbReference>
<dbReference type="GO" id="GO:0008270">
    <property type="term" value="F:zinc ion binding"/>
    <property type="evidence" value="ECO:0007669"/>
    <property type="project" value="UniProtKB-KW"/>
</dbReference>
<feature type="compositionally biased region" description="Polar residues" evidence="11">
    <location>
        <begin position="353"/>
        <end position="377"/>
    </location>
</feature>
<keyword evidence="3" id="KW-0677">Repeat</keyword>
<keyword evidence="9" id="KW-0539">Nucleus</keyword>
<dbReference type="Pfam" id="PF00096">
    <property type="entry name" value="zf-C2H2"/>
    <property type="match status" value="2"/>
</dbReference>
<accession>A0A0E9NQX3</accession>
<evidence type="ECO:0000256" key="4">
    <source>
        <dbReference type="ARBA" id="ARBA00022771"/>
    </source>
</evidence>
<reference evidence="13 14" key="2">
    <citation type="journal article" date="2014" name="J. Gen. Appl. Microbiol.">
        <title>The early diverging ascomycetous budding yeast Saitoella complicata has three histone deacetylases belonging to the Clr6, Hos2, and Rpd3 lineages.</title>
        <authorList>
            <person name="Nishida H."/>
            <person name="Matsumoto T."/>
            <person name="Kondo S."/>
            <person name="Hamamoto M."/>
            <person name="Yoshikawa H."/>
        </authorList>
    </citation>
    <scope>NUCLEOTIDE SEQUENCE [LARGE SCALE GENOMIC DNA]</scope>
    <source>
        <strain evidence="13 14">NRRL Y-17804</strain>
    </source>
</reference>
<dbReference type="OMA" id="GRECIRL"/>
<dbReference type="GO" id="GO:0000977">
    <property type="term" value="F:RNA polymerase II transcription regulatory region sequence-specific DNA binding"/>
    <property type="evidence" value="ECO:0007669"/>
    <property type="project" value="TreeGrafter"/>
</dbReference>
<keyword evidence="5" id="KW-0862">Zinc</keyword>
<keyword evidence="14" id="KW-1185">Reference proteome</keyword>
<evidence type="ECO:0000259" key="12">
    <source>
        <dbReference type="PROSITE" id="PS50157"/>
    </source>
</evidence>
<dbReference type="InterPro" id="IPR013087">
    <property type="entry name" value="Znf_C2H2_type"/>
</dbReference>
<feature type="region of interest" description="Disordered" evidence="11">
    <location>
        <begin position="313"/>
        <end position="381"/>
    </location>
</feature>
<feature type="compositionally biased region" description="Pro residues" evidence="11">
    <location>
        <begin position="16"/>
        <end position="51"/>
    </location>
</feature>
<comment type="caution">
    <text evidence="13">The sequence shown here is derived from an EMBL/GenBank/DDBJ whole genome shotgun (WGS) entry which is preliminary data.</text>
</comment>
<evidence type="ECO:0000256" key="3">
    <source>
        <dbReference type="ARBA" id="ARBA00022737"/>
    </source>
</evidence>
<evidence type="ECO:0000256" key="9">
    <source>
        <dbReference type="ARBA" id="ARBA00023242"/>
    </source>
</evidence>
<sequence length="528" mass="57846">MAYYSVQEQDRLLQSPPVPSNNPQPPQHLPSTFIPPPYYHNPIESPTPPPFIRQASTPFTPVGPISSHPLGEQPGVTDYFMLTPPSPMRRTHSFSVEMLGQMRAPFISLSLPALPGTAPAPRVSQEPFQFNSPPSLFSPPEPYAALSSYTLEAASQFSYGTMGTFLSSPTEEFLSPRSHHSMHSAPVTPEEPQMGFFRCASTPAGAGLGFLNVPTCDPSVLSMSVASSRSSSISEPDGASYTSVSAHEPMHCDPSAIEEKVQEAFALDDDTELESEDSDEEEVDAAPELPNAGLVQVLDELEACVESSEEVHQMMSAAESDAESVHEDAKDSDYDEGCGFNGRSPQRRRKEASTASSVSAMDTPTSMDDWQPRSPSITPGRRFRIKRGISIAPPVPTDSSTPKRGRVPKASPRKLIYPVSPQSPGTTLETHDPDANPIVETNDKNFTCTLCKKGFRRMEHLKRHVRSLHTMEKPYECYICKKHFSRSDNLTQHMRVHGIGDVPSKKIAVVIPKVTKSGSSRRGRKMKV</sequence>
<dbReference type="GO" id="GO:0005634">
    <property type="term" value="C:nucleus"/>
    <property type="evidence" value="ECO:0007669"/>
    <property type="project" value="UniProtKB-SubCell"/>
</dbReference>
<evidence type="ECO:0000313" key="13">
    <source>
        <dbReference type="EMBL" id="GAO52277.1"/>
    </source>
</evidence>
<gene>
    <name evidence="13" type="ORF">G7K_6357-t1</name>
</gene>
<dbReference type="Gene3D" id="3.30.160.60">
    <property type="entry name" value="Classic Zinc Finger"/>
    <property type="match status" value="2"/>
</dbReference>
<dbReference type="SMART" id="SM00355">
    <property type="entry name" value="ZnF_C2H2"/>
    <property type="match status" value="2"/>
</dbReference>
<feature type="compositionally biased region" description="Acidic residues" evidence="11">
    <location>
        <begin position="269"/>
        <end position="285"/>
    </location>
</feature>
<dbReference type="PROSITE" id="PS50157">
    <property type="entry name" value="ZINC_FINGER_C2H2_2"/>
    <property type="match status" value="2"/>
</dbReference>
<dbReference type="AlphaFoldDB" id="A0A0E9NQX3"/>
<evidence type="ECO:0000256" key="8">
    <source>
        <dbReference type="ARBA" id="ARBA00023163"/>
    </source>
</evidence>
<dbReference type="EMBL" id="BACD03000064">
    <property type="protein sequence ID" value="GAO52277.1"/>
    <property type="molecule type" value="Genomic_DNA"/>
</dbReference>
<dbReference type="SUPFAM" id="SSF57667">
    <property type="entry name" value="beta-beta-alpha zinc fingers"/>
    <property type="match status" value="1"/>
</dbReference>
<feature type="region of interest" description="Disordered" evidence="11">
    <location>
        <begin position="415"/>
        <end position="438"/>
    </location>
</feature>
<dbReference type="GO" id="GO:0000981">
    <property type="term" value="F:DNA-binding transcription factor activity, RNA polymerase II-specific"/>
    <property type="evidence" value="ECO:0007669"/>
    <property type="project" value="TreeGrafter"/>
</dbReference>
<reference evidence="13 14" key="1">
    <citation type="journal article" date="2011" name="J. Gen. Appl. Microbiol.">
        <title>Draft genome sequencing of the enigmatic yeast Saitoella complicata.</title>
        <authorList>
            <person name="Nishida H."/>
            <person name="Hamamoto M."/>
            <person name="Sugiyama J."/>
        </authorList>
    </citation>
    <scope>NUCLEOTIDE SEQUENCE [LARGE SCALE GENOMIC DNA]</scope>
    <source>
        <strain evidence="13 14">NRRL Y-17804</strain>
    </source>
</reference>
<evidence type="ECO:0000256" key="6">
    <source>
        <dbReference type="ARBA" id="ARBA00023015"/>
    </source>
</evidence>